<dbReference type="EMBL" id="CP033713">
    <property type="protein sequence ID" value="AYW90625.1"/>
    <property type="molecule type" value="Genomic_DNA"/>
</dbReference>
<name>A0ABM7ADX8_YERPU</name>
<gene>
    <name evidence="1" type="ORF">EGX47_04315</name>
</gene>
<dbReference type="Proteomes" id="UP000268669">
    <property type="component" value="Chromosome"/>
</dbReference>
<evidence type="ECO:0000313" key="1">
    <source>
        <dbReference type="EMBL" id="AYW90625.1"/>
    </source>
</evidence>
<keyword evidence="2" id="KW-1185">Reference proteome</keyword>
<proteinExistence type="predicted"/>
<accession>A0ABM7ADX8</accession>
<organism evidence="1 2">
    <name type="scientific">Yersinia pseudotuberculosis</name>
    <dbReference type="NCBI Taxonomy" id="633"/>
    <lineage>
        <taxon>Bacteria</taxon>
        <taxon>Pseudomonadati</taxon>
        <taxon>Pseudomonadota</taxon>
        <taxon>Gammaproteobacteria</taxon>
        <taxon>Enterobacterales</taxon>
        <taxon>Yersiniaceae</taxon>
        <taxon>Yersinia</taxon>
    </lineage>
</organism>
<sequence length="59" mass="6728">MTRLASSFGRVNSVRRDRPLSKGDIVRARQAAGLWWAHFPPTLLYPTDPLNPIPQRELT</sequence>
<reference evidence="1" key="1">
    <citation type="submission" date="2018-11" db="EMBL/GenBank/DDBJ databases">
        <title>FDA dAtabase for Regulatory Grade micrObial Sequences (FDA-ARGOS): Supporting development and validation of Infectious Disease Dx tests.</title>
        <authorList>
            <person name="Bliska J."/>
            <person name="Cleland M.-M."/>
            <person name="Tallon L."/>
            <person name="Sadzewicz L."/>
            <person name="Zhao X."/>
            <person name="Vavikolanu K."/>
            <person name="Mehta A."/>
            <person name="Aluvathingal J."/>
            <person name="Nadendla S."/>
            <person name="Yan Y."/>
            <person name="Sichtig H."/>
        </authorList>
    </citation>
    <scope>NUCLEOTIDE SEQUENCE [LARGE SCALE GENOMIC DNA]</scope>
    <source>
        <strain evidence="1">FDAARGOS_581</strain>
    </source>
</reference>
<evidence type="ECO:0000313" key="2">
    <source>
        <dbReference type="Proteomes" id="UP000268669"/>
    </source>
</evidence>
<protein>
    <submittedName>
        <fullName evidence="1">Uncharacterized protein</fullName>
    </submittedName>
</protein>